<name>A0A1C3X7A3_9HYPH</name>
<organism evidence="3 4">
    <name type="scientific">Rhizobium lusitanum</name>
    <dbReference type="NCBI Taxonomy" id="293958"/>
    <lineage>
        <taxon>Bacteria</taxon>
        <taxon>Pseudomonadati</taxon>
        <taxon>Pseudomonadota</taxon>
        <taxon>Alphaproteobacteria</taxon>
        <taxon>Hyphomicrobiales</taxon>
        <taxon>Rhizobiaceae</taxon>
        <taxon>Rhizobium/Agrobacterium group</taxon>
        <taxon>Rhizobium</taxon>
    </lineage>
</organism>
<dbReference type="Proteomes" id="UP000199205">
    <property type="component" value="Unassembled WGS sequence"/>
</dbReference>
<reference evidence="2 5" key="2">
    <citation type="submission" date="2020-08" db="EMBL/GenBank/DDBJ databases">
        <title>Genomic Encyclopedia of Type Strains, Phase IV (KMG-V): Genome sequencing to study the core and pangenomes of soil and plant-associated prokaryotes.</title>
        <authorList>
            <person name="Whitman W."/>
        </authorList>
    </citation>
    <scope>NUCLEOTIDE SEQUENCE [LARGE SCALE GENOMIC DNA]</scope>
    <source>
        <strain evidence="2 5">SEMIA 4060</strain>
    </source>
</reference>
<evidence type="ECO:0000313" key="2">
    <source>
        <dbReference type="EMBL" id="MBB6489450.1"/>
    </source>
</evidence>
<proteinExistence type="predicted"/>
<dbReference type="Proteomes" id="UP000565576">
    <property type="component" value="Unassembled WGS sequence"/>
</dbReference>
<feature type="region of interest" description="Disordered" evidence="1">
    <location>
        <begin position="132"/>
        <end position="161"/>
    </location>
</feature>
<dbReference type="EMBL" id="FMAF01000026">
    <property type="protein sequence ID" value="SCB47996.1"/>
    <property type="molecule type" value="Genomic_DNA"/>
</dbReference>
<gene>
    <name evidence="3" type="ORF">GA0061101_12695</name>
    <name evidence="2" type="ORF">GGD46_006777</name>
</gene>
<sequence length="178" mass="20036">MVHCARANFRGAFCSRNGPLPHDETKLNAGCCRSYPKKEKTSWIARNSSPRCAHGRQSRIEQFQRSSTVSPSVNSRYSMAEPLLADRDRHWGIQVHHRKTFCAQDRLPCSRPKSLSAAPSSTACLLAHARNPSAVGQPRHRQPFQRSPSPQIPIHAPTPQTRDCIPRRADEIIFSCCR</sequence>
<dbReference type="AlphaFoldDB" id="A0A1C3X7A3"/>
<evidence type="ECO:0000313" key="4">
    <source>
        <dbReference type="Proteomes" id="UP000199205"/>
    </source>
</evidence>
<evidence type="ECO:0000313" key="5">
    <source>
        <dbReference type="Proteomes" id="UP000565576"/>
    </source>
</evidence>
<dbReference type="EMBL" id="JACHBG010000040">
    <property type="protein sequence ID" value="MBB6489450.1"/>
    <property type="molecule type" value="Genomic_DNA"/>
</dbReference>
<evidence type="ECO:0000313" key="3">
    <source>
        <dbReference type="EMBL" id="SCB47996.1"/>
    </source>
</evidence>
<evidence type="ECO:0000256" key="1">
    <source>
        <dbReference type="SAM" id="MobiDB-lite"/>
    </source>
</evidence>
<accession>A0A1C3X7A3</accession>
<reference evidence="3 4" key="1">
    <citation type="submission" date="2016-08" db="EMBL/GenBank/DDBJ databases">
        <authorList>
            <person name="Seilhamer J.J."/>
        </authorList>
    </citation>
    <scope>NUCLEOTIDE SEQUENCE [LARGE SCALE GENOMIC DNA]</scope>
    <source>
        <strain evidence="3 4">P1-7</strain>
    </source>
</reference>
<protein>
    <submittedName>
        <fullName evidence="3">Uncharacterized protein</fullName>
    </submittedName>
</protein>